<organism evidence="1 2">
    <name type="scientific">Fulvivirga kasyanovii</name>
    <dbReference type="NCBI Taxonomy" id="396812"/>
    <lineage>
        <taxon>Bacteria</taxon>
        <taxon>Pseudomonadati</taxon>
        <taxon>Bacteroidota</taxon>
        <taxon>Cytophagia</taxon>
        <taxon>Cytophagales</taxon>
        <taxon>Fulvivirgaceae</taxon>
        <taxon>Fulvivirga</taxon>
    </lineage>
</organism>
<dbReference type="RefSeq" id="WP_155175295.1">
    <property type="nucleotide sequence ID" value="NZ_BAAAFL010000012.1"/>
</dbReference>
<gene>
    <name evidence="1" type="ORF">E1163_24325</name>
</gene>
<accession>A0ABW9RWE9</accession>
<dbReference type="PROSITE" id="PS51257">
    <property type="entry name" value="PROKAR_LIPOPROTEIN"/>
    <property type="match status" value="1"/>
</dbReference>
<reference evidence="1 2" key="1">
    <citation type="submission" date="2019-02" db="EMBL/GenBank/DDBJ databases">
        <authorList>
            <person name="Goldberg S.R."/>
            <person name="Haltli B.A."/>
            <person name="Correa H."/>
            <person name="Russell K.G."/>
        </authorList>
    </citation>
    <scope>NUCLEOTIDE SEQUENCE [LARGE SCALE GENOMIC DNA]</scope>
    <source>
        <strain evidence="1 2">JCM 16186</strain>
    </source>
</reference>
<sequence>MKNAIPLFGLLLFFTACNVEIDSPFAGDDQKVYIIKQGQHESNRTIKSFKGDVLGFKASFDESAIYETKREENQADINKLMGFSDCNSHHHENSARFGWRWYNDKLEVHAYCYVNGDRKIEYVTTVALNEMNDYQISIIDNKYVFTVNGASRVEINKNPNCSGDVNYMLFPYFGGDEPAPHDISVAVHTDQ</sequence>
<comment type="caution">
    <text evidence="1">The sequence shown here is derived from an EMBL/GenBank/DDBJ whole genome shotgun (WGS) entry which is preliminary data.</text>
</comment>
<protein>
    <recommendedName>
        <fullName evidence="3">Lipoprotein</fullName>
    </recommendedName>
</protein>
<evidence type="ECO:0000313" key="1">
    <source>
        <dbReference type="EMBL" id="MTI28105.1"/>
    </source>
</evidence>
<evidence type="ECO:0008006" key="3">
    <source>
        <dbReference type="Google" id="ProtNLM"/>
    </source>
</evidence>
<dbReference type="EMBL" id="SMLW01000653">
    <property type="protein sequence ID" value="MTI28105.1"/>
    <property type="molecule type" value="Genomic_DNA"/>
</dbReference>
<evidence type="ECO:0000313" key="2">
    <source>
        <dbReference type="Proteomes" id="UP000798808"/>
    </source>
</evidence>
<name>A0ABW9RWE9_9BACT</name>
<keyword evidence="2" id="KW-1185">Reference proteome</keyword>
<proteinExistence type="predicted"/>
<dbReference type="Proteomes" id="UP000798808">
    <property type="component" value="Unassembled WGS sequence"/>
</dbReference>